<evidence type="ECO:0000256" key="10">
    <source>
        <dbReference type="ARBA" id="ARBA00022777"/>
    </source>
</evidence>
<reference evidence="20 21" key="1">
    <citation type="submission" date="2018-06" db="EMBL/GenBank/DDBJ databases">
        <title>Three novel Pseudomonas species isolated from symptomatic oak.</title>
        <authorList>
            <person name="Bueno-Gonzalez V."/>
            <person name="Brady C."/>
        </authorList>
    </citation>
    <scope>NUCLEOTIDE SEQUENCE [LARGE SCALE GENOMIC DNA]</scope>
    <source>
        <strain evidence="19 20">P26B</strain>
        <strain evidence="18 21">P6B</strain>
    </source>
</reference>
<name>A0A4Q9QX80_9GAMM</name>
<keyword evidence="20" id="KW-1185">Reference proteome</keyword>
<evidence type="ECO:0000256" key="6">
    <source>
        <dbReference type="ARBA" id="ARBA00022553"/>
    </source>
</evidence>
<dbReference type="PANTHER" id="PTHR44936:SF5">
    <property type="entry name" value="SENSOR HISTIDINE KINASE ENVZ"/>
    <property type="match status" value="1"/>
</dbReference>
<dbReference type="AlphaFoldDB" id="A0A4Q9QX80"/>
<keyword evidence="11" id="KW-0067">ATP-binding</keyword>
<evidence type="ECO:0000256" key="2">
    <source>
        <dbReference type="ARBA" id="ARBA00004429"/>
    </source>
</evidence>
<comment type="caution">
    <text evidence="18">The sequence shown here is derived from an EMBL/GenBank/DDBJ whole genome shotgun (WGS) entry which is preliminary data.</text>
</comment>
<dbReference type="InterPro" id="IPR003594">
    <property type="entry name" value="HATPase_dom"/>
</dbReference>
<dbReference type="PROSITE" id="PS50885">
    <property type="entry name" value="HAMP"/>
    <property type="match status" value="1"/>
</dbReference>
<dbReference type="Pfam" id="PF02518">
    <property type="entry name" value="HATPase_c"/>
    <property type="match status" value="1"/>
</dbReference>
<comment type="catalytic activity">
    <reaction evidence="1">
        <text>ATP + protein L-histidine = ADP + protein N-phospho-L-histidine.</text>
        <dbReference type="EC" id="2.7.13.3"/>
    </reaction>
</comment>
<accession>A0A4Q9QX80</accession>
<dbReference type="PROSITE" id="PS50109">
    <property type="entry name" value="HIS_KIN"/>
    <property type="match status" value="1"/>
</dbReference>
<protein>
    <recommendedName>
        <fullName evidence="3">histidine kinase</fullName>
        <ecNumber evidence="3">2.7.13.3</ecNumber>
    </recommendedName>
</protein>
<dbReference type="Gene3D" id="1.10.287.130">
    <property type="match status" value="1"/>
</dbReference>
<dbReference type="SUPFAM" id="SSF55874">
    <property type="entry name" value="ATPase domain of HSP90 chaperone/DNA topoisomerase II/histidine kinase"/>
    <property type="match status" value="1"/>
</dbReference>
<dbReference type="PRINTS" id="PR00344">
    <property type="entry name" value="BCTRLSENSOR"/>
</dbReference>
<keyword evidence="9" id="KW-0547">Nucleotide-binding</keyword>
<dbReference type="CDD" id="cd06225">
    <property type="entry name" value="HAMP"/>
    <property type="match status" value="1"/>
</dbReference>
<feature type="domain" description="HAMP" evidence="17">
    <location>
        <begin position="227"/>
        <end position="279"/>
    </location>
</feature>
<gene>
    <name evidence="19" type="ORF">DNK34_06220</name>
    <name evidence="18" type="ORF">DNK44_17455</name>
</gene>
<dbReference type="Pfam" id="PF00512">
    <property type="entry name" value="HisKA"/>
    <property type="match status" value="1"/>
</dbReference>
<evidence type="ECO:0000256" key="5">
    <source>
        <dbReference type="ARBA" id="ARBA00022519"/>
    </source>
</evidence>
<evidence type="ECO:0000256" key="9">
    <source>
        <dbReference type="ARBA" id="ARBA00022741"/>
    </source>
</evidence>
<keyword evidence="7" id="KW-0808">Transferase</keyword>
<dbReference type="RefSeq" id="WP_131173447.1">
    <property type="nucleotide sequence ID" value="NZ_QJUL01000027.1"/>
</dbReference>
<organism evidence="18 21">
    <name type="scientific">Phytopseudomonas dryadis</name>
    <dbReference type="NCBI Taxonomy" id="2487520"/>
    <lineage>
        <taxon>Bacteria</taxon>
        <taxon>Pseudomonadati</taxon>
        <taxon>Pseudomonadota</taxon>
        <taxon>Gammaproteobacteria</taxon>
        <taxon>Pseudomonadales</taxon>
        <taxon>Pseudomonadaceae</taxon>
        <taxon>Phytopseudomonas</taxon>
    </lineage>
</organism>
<evidence type="ECO:0000313" key="20">
    <source>
        <dbReference type="Proteomes" id="UP000291334"/>
    </source>
</evidence>
<keyword evidence="12 15" id="KW-1133">Transmembrane helix</keyword>
<evidence type="ECO:0000256" key="15">
    <source>
        <dbReference type="SAM" id="Phobius"/>
    </source>
</evidence>
<sequence>MRASWRRLLPVPRSLLGRMLLLTLLAVFVAQALSSAIWFSQLRATQLEGLVTSARSLAHSMAASVRYFRSLPVAYRPLVLDQLRSMGGTRFVVSLNDRPLDMQVLPSTPRKQAVLDTVGEVLRQSLGNTADISVTFVGPDDLRIFNGGLKLDELPRSWAHYALTLEPVNPPVLVTQIQLAPGEWLYIASLLPEPYTSLEDQGLPAQQLWFIVLTSAFLLLFIGMLVHWQSRPLKRLARAARHMSLGAEVEQVAEGGGREVVEVGRAFNAMRERISRYLTERSQLFSAISHDLRTPITRLRLRVELLDDEVLQSKFGRDLDELELLVKGALQCVKDTDIHENIEPVDLNQLLNCVVEPYLAPGGNGRVTLDGQAQASYLGKPLALKRCIGNLVDNALKYGQNAHLHIEDDDSAYILHVDDEGPGVPEQRLEKVFEPHFRLAGQQQGYGLGLGIARNIAHSHGGEVTLRNLREGGLRVTLYLPRSAD</sequence>
<dbReference type="InterPro" id="IPR003660">
    <property type="entry name" value="HAMP_dom"/>
</dbReference>
<evidence type="ECO:0000256" key="11">
    <source>
        <dbReference type="ARBA" id="ARBA00022840"/>
    </source>
</evidence>
<dbReference type="Proteomes" id="UP000293172">
    <property type="component" value="Unassembled WGS sequence"/>
</dbReference>
<feature type="transmembrane region" description="Helical" evidence="15">
    <location>
        <begin position="208"/>
        <end position="228"/>
    </location>
</feature>
<evidence type="ECO:0000256" key="14">
    <source>
        <dbReference type="ARBA" id="ARBA00023136"/>
    </source>
</evidence>
<dbReference type="SUPFAM" id="SSF47384">
    <property type="entry name" value="Homodimeric domain of signal transducing histidine kinase"/>
    <property type="match status" value="1"/>
</dbReference>
<feature type="domain" description="Histidine kinase" evidence="16">
    <location>
        <begin position="287"/>
        <end position="484"/>
    </location>
</feature>
<keyword evidence="14 15" id="KW-0472">Membrane</keyword>
<dbReference type="SMART" id="SM00388">
    <property type="entry name" value="HisKA"/>
    <property type="match status" value="1"/>
</dbReference>
<dbReference type="Proteomes" id="UP000291334">
    <property type="component" value="Unassembled WGS sequence"/>
</dbReference>
<dbReference type="EC" id="2.7.13.3" evidence="3"/>
<comment type="subcellular location">
    <subcellularLocation>
        <location evidence="2">Cell inner membrane</location>
        <topology evidence="2">Multi-pass membrane protein</topology>
    </subcellularLocation>
</comment>
<evidence type="ECO:0000256" key="1">
    <source>
        <dbReference type="ARBA" id="ARBA00000085"/>
    </source>
</evidence>
<evidence type="ECO:0000256" key="12">
    <source>
        <dbReference type="ARBA" id="ARBA00022989"/>
    </source>
</evidence>
<evidence type="ECO:0000256" key="7">
    <source>
        <dbReference type="ARBA" id="ARBA00022679"/>
    </source>
</evidence>
<keyword evidence="4" id="KW-1003">Cell membrane</keyword>
<evidence type="ECO:0000256" key="4">
    <source>
        <dbReference type="ARBA" id="ARBA00022475"/>
    </source>
</evidence>
<dbReference type="InterPro" id="IPR036890">
    <property type="entry name" value="HATPase_C_sf"/>
</dbReference>
<evidence type="ECO:0000313" key="21">
    <source>
        <dbReference type="Proteomes" id="UP000293172"/>
    </source>
</evidence>
<dbReference type="OrthoDB" id="9804645at2"/>
<dbReference type="GO" id="GO:0005524">
    <property type="term" value="F:ATP binding"/>
    <property type="evidence" value="ECO:0007669"/>
    <property type="project" value="UniProtKB-KW"/>
</dbReference>
<dbReference type="GO" id="GO:0000155">
    <property type="term" value="F:phosphorelay sensor kinase activity"/>
    <property type="evidence" value="ECO:0007669"/>
    <property type="project" value="InterPro"/>
</dbReference>
<dbReference type="InterPro" id="IPR036097">
    <property type="entry name" value="HisK_dim/P_sf"/>
</dbReference>
<keyword evidence="6" id="KW-0597">Phosphoprotein</keyword>
<dbReference type="PANTHER" id="PTHR44936">
    <property type="entry name" value="SENSOR PROTEIN CREC"/>
    <property type="match status" value="1"/>
</dbReference>
<evidence type="ECO:0000313" key="18">
    <source>
        <dbReference type="EMBL" id="TBU89010.1"/>
    </source>
</evidence>
<dbReference type="CDD" id="cd00075">
    <property type="entry name" value="HATPase"/>
    <property type="match status" value="1"/>
</dbReference>
<dbReference type="Pfam" id="PF00672">
    <property type="entry name" value="HAMP"/>
    <property type="match status" value="1"/>
</dbReference>
<dbReference type="Gene3D" id="3.30.565.10">
    <property type="entry name" value="Histidine kinase-like ATPase, C-terminal domain"/>
    <property type="match status" value="1"/>
</dbReference>
<dbReference type="EMBL" id="QJUL01000027">
    <property type="protein sequence ID" value="TBU89010.1"/>
    <property type="molecule type" value="Genomic_DNA"/>
</dbReference>
<dbReference type="CDD" id="cd00082">
    <property type="entry name" value="HisKA"/>
    <property type="match status" value="1"/>
</dbReference>
<evidence type="ECO:0000256" key="13">
    <source>
        <dbReference type="ARBA" id="ARBA00023012"/>
    </source>
</evidence>
<evidence type="ECO:0000259" key="16">
    <source>
        <dbReference type="PROSITE" id="PS50109"/>
    </source>
</evidence>
<dbReference type="InterPro" id="IPR004358">
    <property type="entry name" value="Sig_transdc_His_kin-like_C"/>
</dbReference>
<keyword evidence="13" id="KW-0902">Two-component regulatory system</keyword>
<evidence type="ECO:0000256" key="8">
    <source>
        <dbReference type="ARBA" id="ARBA00022692"/>
    </source>
</evidence>
<dbReference type="GO" id="GO:0005886">
    <property type="term" value="C:plasma membrane"/>
    <property type="evidence" value="ECO:0007669"/>
    <property type="project" value="UniProtKB-SubCell"/>
</dbReference>
<dbReference type="InterPro" id="IPR003661">
    <property type="entry name" value="HisK_dim/P_dom"/>
</dbReference>
<evidence type="ECO:0000259" key="17">
    <source>
        <dbReference type="PROSITE" id="PS50885"/>
    </source>
</evidence>
<keyword evidence="8 15" id="KW-0812">Transmembrane</keyword>
<evidence type="ECO:0000256" key="3">
    <source>
        <dbReference type="ARBA" id="ARBA00012438"/>
    </source>
</evidence>
<evidence type="ECO:0000313" key="19">
    <source>
        <dbReference type="EMBL" id="TBV08324.1"/>
    </source>
</evidence>
<dbReference type="SMART" id="SM00387">
    <property type="entry name" value="HATPase_c"/>
    <property type="match status" value="1"/>
</dbReference>
<dbReference type="SMART" id="SM00304">
    <property type="entry name" value="HAMP"/>
    <property type="match status" value="1"/>
</dbReference>
<dbReference type="InterPro" id="IPR050980">
    <property type="entry name" value="2C_sensor_his_kinase"/>
</dbReference>
<proteinExistence type="predicted"/>
<dbReference type="InterPro" id="IPR005467">
    <property type="entry name" value="His_kinase_dom"/>
</dbReference>
<keyword evidence="5" id="KW-0997">Cell inner membrane</keyword>
<keyword evidence="10 18" id="KW-0418">Kinase</keyword>
<dbReference type="EMBL" id="QJUM01000005">
    <property type="protein sequence ID" value="TBV08324.1"/>
    <property type="molecule type" value="Genomic_DNA"/>
</dbReference>